<organism evidence="1 2">
    <name type="scientific">Glomus cerebriforme</name>
    <dbReference type="NCBI Taxonomy" id="658196"/>
    <lineage>
        <taxon>Eukaryota</taxon>
        <taxon>Fungi</taxon>
        <taxon>Fungi incertae sedis</taxon>
        <taxon>Mucoromycota</taxon>
        <taxon>Glomeromycotina</taxon>
        <taxon>Glomeromycetes</taxon>
        <taxon>Glomerales</taxon>
        <taxon>Glomeraceae</taxon>
        <taxon>Glomus</taxon>
    </lineage>
</organism>
<dbReference type="OrthoDB" id="3010419at2759"/>
<dbReference type="Gene3D" id="3.80.10.10">
    <property type="entry name" value="Ribonuclease Inhibitor"/>
    <property type="match status" value="1"/>
</dbReference>
<proteinExistence type="predicted"/>
<protein>
    <recommendedName>
        <fullName evidence="3">F-box domain-containing protein</fullName>
    </recommendedName>
</protein>
<evidence type="ECO:0000313" key="1">
    <source>
        <dbReference type="EMBL" id="RIA80088.1"/>
    </source>
</evidence>
<dbReference type="AlphaFoldDB" id="A0A397S286"/>
<sequence length="478" mass="57442">MSKLNRDVLYLIFKELHDIKSLYSCLLVNKTWCEIIIPIIWINPWKFLKPEKKKLFLNVIISHLSDESRKNLSQDIDFLMNSYQRPLFNYISFCKYLDFNHIFDLFTFNNRGFSIEKNKNEIFKLFINENTKFTYLYFPYYFNYQIHHIPGAKCCLSEIEFFSCNARINDNVLVGLAEICKSIKELELTIDKDNKNYGIIRFIEAQKKLYKISIFFGYTQIFNFDDSFYENIENSLIKHANTIQHFKITEQPMTNFLSFLVNLKTLELSNCSNSAKWNVLENLFLPYLQILRTMDIPIRALACLIKNSGTYLNEIVINNRCSLKHNDNKMIIQAIYQNCHNLKYLGISFLNNNILELDNLLINCQYLNGLYFTIVEYKFDWNKMFEILIKSSPVSLFKFKFKFQFYYMPDDIESFKTFFDNWKDRHPILLYIILDNPNTNTDYFDLLEEYKTKGIIKKYKHYSDGIFVKYKDYKDFEW</sequence>
<evidence type="ECO:0008006" key="3">
    <source>
        <dbReference type="Google" id="ProtNLM"/>
    </source>
</evidence>
<dbReference type="EMBL" id="QKYT01001051">
    <property type="protein sequence ID" value="RIA80088.1"/>
    <property type="molecule type" value="Genomic_DNA"/>
</dbReference>
<comment type="caution">
    <text evidence="1">The sequence shown here is derived from an EMBL/GenBank/DDBJ whole genome shotgun (WGS) entry which is preliminary data.</text>
</comment>
<dbReference type="InterPro" id="IPR032675">
    <property type="entry name" value="LRR_dom_sf"/>
</dbReference>
<accession>A0A397S286</accession>
<reference evidence="1 2" key="1">
    <citation type="submission" date="2018-06" db="EMBL/GenBank/DDBJ databases">
        <title>Comparative genomics reveals the genomic features of Rhizophagus irregularis, R. cerebriforme, R. diaphanum and Gigaspora rosea, and their symbiotic lifestyle signature.</title>
        <authorList>
            <person name="Morin E."/>
            <person name="San Clemente H."/>
            <person name="Chen E.C.H."/>
            <person name="De La Providencia I."/>
            <person name="Hainaut M."/>
            <person name="Kuo A."/>
            <person name="Kohler A."/>
            <person name="Murat C."/>
            <person name="Tang N."/>
            <person name="Roy S."/>
            <person name="Loubradou J."/>
            <person name="Henrissat B."/>
            <person name="Grigoriev I.V."/>
            <person name="Corradi N."/>
            <person name="Roux C."/>
            <person name="Martin F.M."/>
        </authorList>
    </citation>
    <scope>NUCLEOTIDE SEQUENCE [LARGE SCALE GENOMIC DNA]</scope>
    <source>
        <strain evidence="1 2">DAOM 227022</strain>
    </source>
</reference>
<keyword evidence="2" id="KW-1185">Reference proteome</keyword>
<gene>
    <name evidence="1" type="ORF">C1645_839323</name>
</gene>
<dbReference type="SUPFAM" id="SSF52047">
    <property type="entry name" value="RNI-like"/>
    <property type="match status" value="1"/>
</dbReference>
<evidence type="ECO:0000313" key="2">
    <source>
        <dbReference type="Proteomes" id="UP000265703"/>
    </source>
</evidence>
<name>A0A397S286_9GLOM</name>
<dbReference type="Proteomes" id="UP000265703">
    <property type="component" value="Unassembled WGS sequence"/>
</dbReference>